<name>A0A448WFJ3_9PLAT</name>
<sequence>MHSIHEDVFYLKNTAQTFKRLVNEMILSLNGIFVYNDDVLITNNDIVKHKQTLATLFVGLTNRHVKCSQAMKNLKTKNISFLRVVKSSSSVLNMVNFYRRLVANCTDIPSQIEE</sequence>
<reference evidence="1" key="1">
    <citation type="submission" date="2018-11" db="EMBL/GenBank/DDBJ databases">
        <authorList>
            <consortium name="Pathogen Informatics"/>
        </authorList>
    </citation>
    <scope>NUCLEOTIDE SEQUENCE</scope>
</reference>
<organism evidence="1 2">
    <name type="scientific">Protopolystoma xenopodis</name>
    <dbReference type="NCBI Taxonomy" id="117903"/>
    <lineage>
        <taxon>Eukaryota</taxon>
        <taxon>Metazoa</taxon>
        <taxon>Spiralia</taxon>
        <taxon>Lophotrochozoa</taxon>
        <taxon>Platyhelminthes</taxon>
        <taxon>Monogenea</taxon>
        <taxon>Polyopisthocotylea</taxon>
        <taxon>Polystomatidea</taxon>
        <taxon>Polystomatidae</taxon>
        <taxon>Protopolystoma</taxon>
    </lineage>
</organism>
<accession>A0A448WFJ3</accession>
<evidence type="ECO:0008006" key="3">
    <source>
        <dbReference type="Google" id="ProtNLM"/>
    </source>
</evidence>
<protein>
    <recommendedName>
        <fullName evidence="3">Reverse transcriptase domain-containing protein</fullName>
    </recommendedName>
</protein>
<dbReference type="Gene3D" id="3.30.70.270">
    <property type="match status" value="1"/>
</dbReference>
<keyword evidence="2" id="KW-1185">Reference proteome</keyword>
<dbReference type="AlphaFoldDB" id="A0A448WFJ3"/>
<dbReference type="Proteomes" id="UP000784294">
    <property type="component" value="Unassembled WGS sequence"/>
</dbReference>
<evidence type="ECO:0000313" key="1">
    <source>
        <dbReference type="EMBL" id="VEL10465.1"/>
    </source>
</evidence>
<evidence type="ECO:0000313" key="2">
    <source>
        <dbReference type="Proteomes" id="UP000784294"/>
    </source>
</evidence>
<dbReference type="OrthoDB" id="6237829at2759"/>
<dbReference type="SUPFAM" id="SSF56672">
    <property type="entry name" value="DNA/RNA polymerases"/>
    <property type="match status" value="1"/>
</dbReference>
<dbReference type="InterPro" id="IPR043128">
    <property type="entry name" value="Rev_trsase/Diguanyl_cyclase"/>
</dbReference>
<dbReference type="EMBL" id="CAAALY010009086">
    <property type="protein sequence ID" value="VEL10465.1"/>
    <property type="molecule type" value="Genomic_DNA"/>
</dbReference>
<proteinExistence type="predicted"/>
<gene>
    <name evidence="1" type="ORF">PXEA_LOCUS3905</name>
</gene>
<dbReference type="InterPro" id="IPR043502">
    <property type="entry name" value="DNA/RNA_pol_sf"/>
</dbReference>
<comment type="caution">
    <text evidence="1">The sequence shown here is derived from an EMBL/GenBank/DDBJ whole genome shotgun (WGS) entry which is preliminary data.</text>
</comment>